<gene>
    <name evidence="2" type="ORF">EIP75_15715</name>
</gene>
<keyword evidence="1" id="KW-0694">RNA-binding</keyword>
<dbReference type="AlphaFoldDB" id="A0A3R8TAT6"/>
<dbReference type="Pfam" id="PF13275">
    <property type="entry name" value="S4_2"/>
    <property type="match status" value="1"/>
</dbReference>
<proteinExistence type="predicted"/>
<keyword evidence="3" id="KW-1185">Reference proteome</keyword>
<sequence length="84" mass="8778">MQQITFELRGEFIALDSLLKATGLADSGGRAKTLVAEGRVQVNGQDELRKTAKIRAGQVVSLQGARIRVVAEGEGAAPEGEGDA</sequence>
<organism evidence="2 3">
    <name type="scientific">Aquabacterium soli</name>
    <dbReference type="NCBI Taxonomy" id="2493092"/>
    <lineage>
        <taxon>Bacteria</taxon>
        <taxon>Pseudomonadati</taxon>
        <taxon>Pseudomonadota</taxon>
        <taxon>Betaproteobacteria</taxon>
        <taxon>Burkholderiales</taxon>
        <taxon>Aquabacterium</taxon>
    </lineage>
</organism>
<name>A0A3R8TAT6_9BURK</name>
<dbReference type="EMBL" id="RSED01000012">
    <property type="protein sequence ID" value="RRS03465.1"/>
    <property type="molecule type" value="Genomic_DNA"/>
</dbReference>
<evidence type="ECO:0000313" key="3">
    <source>
        <dbReference type="Proteomes" id="UP000269265"/>
    </source>
</evidence>
<comment type="caution">
    <text evidence="2">The sequence shown here is derived from an EMBL/GenBank/DDBJ whole genome shotgun (WGS) entry which is preliminary data.</text>
</comment>
<dbReference type="OrthoDB" id="9802835at2"/>
<dbReference type="Gene3D" id="3.10.290.10">
    <property type="entry name" value="RNA-binding S4 domain"/>
    <property type="match status" value="1"/>
</dbReference>
<dbReference type="SUPFAM" id="SSF55174">
    <property type="entry name" value="Alpha-L RNA-binding motif"/>
    <property type="match status" value="1"/>
</dbReference>
<evidence type="ECO:0000313" key="2">
    <source>
        <dbReference type="EMBL" id="RRS03465.1"/>
    </source>
</evidence>
<accession>A0A3R8TAT6</accession>
<protein>
    <submittedName>
        <fullName evidence="2">RNA-binding S4 domain-containing protein</fullName>
    </submittedName>
</protein>
<dbReference type="InterPro" id="IPR036986">
    <property type="entry name" value="S4_RNA-bd_sf"/>
</dbReference>
<reference evidence="2 3" key="1">
    <citation type="submission" date="2018-12" db="EMBL/GenBank/DDBJ databases">
        <title>The whole draft genome of Aquabacterium sp. SJQ9.</title>
        <authorList>
            <person name="Sun L."/>
            <person name="Gao X."/>
            <person name="Chen W."/>
            <person name="Huang K."/>
        </authorList>
    </citation>
    <scope>NUCLEOTIDE SEQUENCE [LARGE SCALE GENOMIC DNA]</scope>
    <source>
        <strain evidence="2 3">SJQ9</strain>
    </source>
</reference>
<dbReference type="CDD" id="cd00165">
    <property type="entry name" value="S4"/>
    <property type="match status" value="1"/>
</dbReference>
<dbReference type="GO" id="GO:0003723">
    <property type="term" value="F:RNA binding"/>
    <property type="evidence" value="ECO:0007669"/>
    <property type="project" value="UniProtKB-KW"/>
</dbReference>
<evidence type="ECO:0000256" key="1">
    <source>
        <dbReference type="PROSITE-ProRule" id="PRU00182"/>
    </source>
</evidence>
<dbReference type="Proteomes" id="UP000269265">
    <property type="component" value="Unassembled WGS sequence"/>
</dbReference>
<dbReference type="PROSITE" id="PS50889">
    <property type="entry name" value="S4"/>
    <property type="match status" value="1"/>
</dbReference>